<dbReference type="PANTHER" id="PTHR10381">
    <property type="entry name" value="ATP-DEPENDENT CLP PROTEASE PROTEOLYTIC SUBUNIT"/>
    <property type="match status" value="1"/>
</dbReference>
<dbReference type="EMBL" id="KV129736">
    <property type="protein sequence ID" value="KZT76357.1"/>
    <property type="molecule type" value="Genomic_DNA"/>
</dbReference>
<dbReference type="GO" id="GO:0004252">
    <property type="term" value="F:serine-type endopeptidase activity"/>
    <property type="evidence" value="ECO:0007669"/>
    <property type="project" value="TreeGrafter"/>
</dbReference>
<accession>A0A2Z6ZT27</accession>
<reference evidence="1 2" key="1">
    <citation type="journal article" date="2015" name="Proc. Natl. Acad. Sci. U.S.A.">
        <title>The resurrection genome of Boea hygrometrica: A blueprint for survival of dehydration.</title>
        <authorList>
            <person name="Xiao L."/>
            <person name="Yang G."/>
            <person name="Zhang L."/>
            <person name="Yang X."/>
            <person name="Zhao S."/>
            <person name="Ji Z."/>
            <person name="Zhou Q."/>
            <person name="Hu M."/>
            <person name="Wang Y."/>
            <person name="Chen M."/>
            <person name="Xu Y."/>
            <person name="Jin H."/>
            <person name="Xiao X."/>
            <person name="Hu G."/>
            <person name="Bao F."/>
            <person name="Hu Y."/>
            <person name="Wan P."/>
            <person name="Li L."/>
            <person name="Deng X."/>
            <person name="Kuang T."/>
            <person name="Xiang C."/>
            <person name="Zhu J.K."/>
            <person name="Oliver M.J."/>
            <person name="He Y."/>
        </authorList>
    </citation>
    <scope>NUCLEOTIDE SEQUENCE [LARGE SCALE GENOMIC DNA]</scope>
    <source>
        <strain evidence="2">cv. XS01</strain>
    </source>
</reference>
<dbReference type="PANTHER" id="PTHR10381:SF12">
    <property type="entry name" value="ATP-DEPENDENT CLP PROTEASE PROTEOLYTIC SUBUNIT 5, CHLOROPLASTIC"/>
    <property type="match status" value="1"/>
</dbReference>
<dbReference type="Proteomes" id="UP000250235">
    <property type="component" value="Unassembled WGS sequence"/>
</dbReference>
<evidence type="ECO:0000313" key="2">
    <source>
        <dbReference type="Proteomes" id="UP000250235"/>
    </source>
</evidence>
<dbReference type="SUPFAM" id="SSF52096">
    <property type="entry name" value="ClpP/crotonase"/>
    <property type="match status" value="1"/>
</dbReference>
<keyword evidence="2" id="KW-1185">Reference proteome</keyword>
<name>A0A2Z6ZT27_9LAMI</name>
<dbReference type="GO" id="GO:0006515">
    <property type="term" value="P:protein quality control for misfolded or incompletely synthesized proteins"/>
    <property type="evidence" value="ECO:0007669"/>
    <property type="project" value="TreeGrafter"/>
</dbReference>
<dbReference type="GO" id="GO:0051117">
    <property type="term" value="F:ATPase binding"/>
    <property type="evidence" value="ECO:0007669"/>
    <property type="project" value="TreeGrafter"/>
</dbReference>
<dbReference type="InterPro" id="IPR023562">
    <property type="entry name" value="ClpP/TepA"/>
</dbReference>
<dbReference type="OrthoDB" id="2017408at2759"/>
<proteinExistence type="predicted"/>
<organism evidence="1 2">
    <name type="scientific">Dorcoceras hygrometricum</name>
    <dbReference type="NCBI Taxonomy" id="472368"/>
    <lineage>
        <taxon>Eukaryota</taxon>
        <taxon>Viridiplantae</taxon>
        <taxon>Streptophyta</taxon>
        <taxon>Embryophyta</taxon>
        <taxon>Tracheophyta</taxon>
        <taxon>Spermatophyta</taxon>
        <taxon>Magnoliopsida</taxon>
        <taxon>eudicotyledons</taxon>
        <taxon>Gunneridae</taxon>
        <taxon>Pentapetalae</taxon>
        <taxon>asterids</taxon>
        <taxon>lamiids</taxon>
        <taxon>Lamiales</taxon>
        <taxon>Gesneriaceae</taxon>
        <taxon>Didymocarpoideae</taxon>
        <taxon>Trichosporeae</taxon>
        <taxon>Loxocarpinae</taxon>
        <taxon>Dorcoceras</taxon>
    </lineage>
</organism>
<sequence length="54" mass="6187">MVQERFMSVISQLFQYRIIRCGGAVDDDMANIIVAQLLYLDAVDPTKVMFSRSM</sequence>
<dbReference type="GO" id="GO:0004176">
    <property type="term" value="F:ATP-dependent peptidase activity"/>
    <property type="evidence" value="ECO:0007669"/>
    <property type="project" value="TreeGrafter"/>
</dbReference>
<evidence type="ECO:0000313" key="1">
    <source>
        <dbReference type="EMBL" id="KZT76357.1"/>
    </source>
</evidence>
<dbReference type="InterPro" id="IPR029045">
    <property type="entry name" value="ClpP/crotonase-like_dom_sf"/>
</dbReference>
<dbReference type="AlphaFoldDB" id="A0A2Z6ZT27"/>
<gene>
    <name evidence="1" type="ORF">F511_46618</name>
</gene>
<dbReference type="Pfam" id="PF00574">
    <property type="entry name" value="CLP_protease"/>
    <property type="match status" value="1"/>
</dbReference>
<dbReference type="GO" id="GO:0009368">
    <property type="term" value="C:endopeptidase Clp complex"/>
    <property type="evidence" value="ECO:0007669"/>
    <property type="project" value="TreeGrafter"/>
</dbReference>
<protein>
    <submittedName>
        <fullName evidence="1">Uncharacterized protein</fullName>
    </submittedName>
</protein>
<dbReference type="Gene3D" id="3.90.226.10">
    <property type="entry name" value="2-enoyl-CoA Hydratase, Chain A, domain 1"/>
    <property type="match status" value="1"/>
</dbReference>